<reference evidence="9 10" key="1">
    <citation type="journal article" date="2014" name="Nat. Commun.">
        <title>Physiological and genomic features of highly alkaliphilic hydrogen-utilizing Betaproteobacteria from a continental serpentinizing site.</title>
        <authorList>
            <person name="Suzuki S."/>
            <person name="Kuenen J.G."/>
            <person name="Schipper K."/>
            <person name="van der Velde S."/>
            <person name="Ishii S."/>
            <person name="Wu A."/>
            <person name="Sorokin D.Y."/>
            <person name="Tenney A."/>
            <person name="Meng X.Y."/>
            <person name="Morrill P.L."/>
            <person name="Kamagata Y."/>
            <person name="Muyzer G."/>
            <person name="Nealson K.H."/>
        </authorList>
    </citation>
    <scope>NUCLEOTIDE SEQUENCE [LARGE SCALE GENOMIC DNA]</scope>
    <source>
        <strain evidence="9 10">B1</strain>
    </source>
</reference>
<dbReference type="GO" id="GO:0141098">
    <property type="term" value="F:tRNA (cytidine(34)-2'-O)-methyltransferase activity"/>
    <property type="evidence" value="ECO:0007669"/>
    <property type="project" value="RHEA"/>
</dbReference>
<name>A0A060NVY6_9BURK</name>
<dbReference type="EC" id="2.1.1.207" evidence="6"/>
<keyword evidence="4 6" id="KW-0949">S-adenosyl-L-methionine</keyword>
<evidence type="ECO:0000313" key="9">
    <source>
        <dbReference type="EMBL" id="BAO83713.1"/>
    </source>
</evidence>
<keyword evidence="3 6" id="KW-0808">Transferase</keyword>
<dbReference type="Gene3D" id="3.40.1280.10">
    <property type="match status" value="1"/>
</dbReference>
<dbReference type="InterPro" id="IPR029028">
    <property type="entry name" value="Alpha/beta_knot_MTases"/>
</dbReference>
<dbReference type="GO" id="GO:0042802">
    <property type="term" value="F:identical protein binding"/>
    <property type="evidence" value="ECO:0007669"/>
    <property type="project" value="UniProtKB-ARBA"/>
</dbReference>
<dbReference type="OrthoDB" id="9789043at2"/>
<dbReference type="GO" id="GO:0141102">
    <property type="term" value="F:tRNA (5-carboxymethylaminomethyluridine(34)-2'-O)-methyltransferase activity"/>
    <property type="evidence" value="ECO:0007669"/>
    <property type="project" value="RHEA"/>
</dbReference>
<dbReference type="CDD" id="cd18094">
    <property type="entry name" value="SpoU-like_TrmL"/>
    <property type="match status" value="1"/>
</dbReference>
<evidence type="ECO:0000256" key="1">
    <source>
        <dbReference type="ARBA" id="ARBA00022490"/>
    </source>
</evidence>
<comment type="subunit">
    <text evidence="6">Homodimer.</text>
</comment>
<feature type="binding site" evidence="6 7">
    <location>
        <position position="132"/>
    </location>
    <ligand>
        <name>S-adenosyl-L-methionine</name>
        <dbReference type="ChEBI" id="CHEBI:59789"/>
    </ligand>
</feature>
<proteinExistence type="inferred from homology"/>
<evidence type="ECO:0000259" key="8">
    <source>
        <dbReference type="Pfam" id="PF00588"/>
    </source>
</evidence>
<accession>A0A060NVY6</accession>
<dbReference type="HOGENOM" id="CLU_110125_1_0_4"/>
<sequence>MFNLVLVHPEIPPNTGNAIRLSANTGCALHLIEPLGFAMDDKHLRRAGLDYHEYAAVRRYADWAAFLAQQQPDPQRLFAFSSLAQRSAFEPRYAPGDCFVFGCETAGLPPELLAQIAPEQRLRLPMRPGQRSLNLSNAVAVVAFEAWRQQGFAGGEPAAAVPGPIPAPG</sequence>
<feature type="binding site" evidence="6 7">
    <location>
        <position position="102"/>
    </location>
    <ligand>
        <name>S-adenosyl-L-methionine</name>
        <dbReference type="ChEBI" id="CHEBI:59789"/>
    </ligand>
</feature>
<keyword evidence="1 6" id="KW-0963">Cytoplasm</keyword>
<evidence type="ECO:0000256" key="3">
    <source>
        <dbReference type="ARBA" id="ARBA00022679"/>
    </source>
</evidence>
<feature type="binding site" evidence="6 7">
    <location>
        <position position="124"/>
    </location>
    <ligand>
        <name>S-adenosyl-L-methionine</name>
        <dbReference type="ChEBI" id="CHEBI:59789"/>
    </ligand>
</feature>
<comment type="caution">
    <text evidence="6">Lacks conserved residue(s) required for the propagation of feature annotation.</text>
</comment>
<evidence type="ECO:0000256" key="4">
    <source>
        <dbReference type="ARBA" id="ARBA00022691"/>
    </source>
</evidence>
<evidence type="ECO:0000256" key="5">
    <source>
        <dbReference type="ARBA" id="ARBA00022694"/>
    </source>
</evidence>
<dbReference type="GO" id="GO:0003723">
    <property type="term" value="F:RNA binding"/>
    <property type="evidence" value="ECO:0007669"/>
    <property type="project" value="InterPro"/>
</dbReference>
<comment type="similarity">
    <text evidence="6">Belongs to the class IV-like SAM-binding methyltransferase superfamily. RNA methyltransferase TrmH family. TrmL subfamily.</text>
</comment>
<gene>
    <name evidence="6" type="primary">trmL</name>
    <name evidence="9" type="ORF">SMCB_1485</name>
</gene>
<dbReference type="EMBL" id="AP014569">
    <property type="protein sequence ID" value="BAO83713.1"/>
    <property type="molecule type" value="Genomic_DNA"/>
</dbReference>
<dbReference type="GO" id="GO:0005737">
    <property type="term" value="C:cytoplasm"/>
    <property type="evidence" value="ECO:0007669"/>
    <property type="project" value="UniProtKB-SubCell"/>
</dbReference>
<dbReference type="HAMAP" id="MF_01885">
    <property type="entry name" value="tRNA_methyltr_TrmL"/>
    <property type="match status" value="1"/>
</dbReference>
<dbReference type="PIRSF" id="PIRSF029256">
    <property type="entry name" value="SpoU_TrmH_prd"/>
    <property type="match status" value="1"/>
</dbReference>
<dbReference type="InterPro" id="IPR016914">
    <property type="entry name" value="TrmL"/>
</dbReference>
<dbReference type="AlphaFoldDB" id="A0A060NVY6"/>
<dbReference type="FunFam" id="3.40.1280.10:FF:000002">
    <property type="entry name" value="Peptidylprolyl isomerase"/>
    <property type="match status" value="1"/>
</dbReference>
<evidence type="ECO:0000313" key="10">
    <source>
        <dbReference type="Proteomes" id="UP000066014"/>
    </source>
</evidence>
<evidence type="ECO:0000256" key="2">
    <source>
        <dbReference type="ARBA" id="ARBA00022603"/>
    </source>
</evidence>
<comment type="catalytic activity">
    <reaction evidence="6">
        <text>cytidine(34) in tRNA + S-adenosyl-L-methionine = 2'-O-methylcytidine(34) in tRNA + S-adenosyl-L-homocysteine + H(+)</text>
        <dbReference type="Rhea" id="RHEA:43084"/>
        <dbReference type="Rhea" id="RHEA-COMP:10331"/>
        <dbReference type="Rhea" id="RHEA-COMP:10332"/>
        <dbReference type="ChEBI" id="CHEBI:15378"/>
        <dbReference type="ChEBI" id="CHEBI:57856"/>
        <dbReference type="ChEBI" id="CHEBI:59789"/>
        <dbReference type="ChEBI" id="CHEBI:74495"/>
        <dbReference type="ChEBI" id="CHEBI:82748"/>
        <dbReference type="EC" id="2.1.1.207"/>
    </reaction>
</comment>
<feature type="domain" description="tRNA/rRNA methyltransferase SpoU type" evidence="8">
    <location>
        <begin position="2"/>
        <end position="143"/>
    </location>
</feature>
<dbReference type="STRING" id="1458426.SMCB_1485"/>
<keyword evidence="5 6" id="KW-0819">tRNA processing</keyword>
<dbReference type="Proteomes" id="UP000066014">
    <property type="component" value="Chromosome"/>
</dbReference>
<dbReference type="PANTHER" id="PTHR42971">
    <property type="entry name" value="TRNA (CYTIDINE(34)-2'-O)-METHYLTRANSFERASE"/>
    <property type="match status" value="1"/>
</dbReference>
<evidence type="ECO:0000256" key="6">
    <source>
        <dbReference type="HAMAP-Rule" id="MF_01885"/>
    </source>
</evidence>
<organism evidence="9 10">
    <name type="scientific">Serpentinimonas maccroryi</name>
    <dbReference type="NCBI Taxonomy" id="1458426"/>
    <lineage>
        <taxon>Bacteria</taxon>
        <taxon>Pseudomonadati</taxon>
        <taxon>Pseudomonadota</taxon>
        <taxon>Betaproteobacteria</taxon>
        <taxon>Burkholderiales</taxon>
        <taxon>Comamonadaceae</taxon>
        <taxon>Serpentinimonas</taxon>
    </lineage>
</organism>
<keyword evidence="10" id="KW-1185">Reference proteome</keyword>
<protein>
    <recommendedName>
        <fullName evidence="6">tRNA (cytidine(34)-2'-O)-methyltransferase</fullName>
        <ecNumber evidence="6">2.1.1.207</ecNumber>
    </recommendedName>
    <alternativeName>
        <fullName evidence="6">tRNA (cytidine/uridine-2'-O-)-methyltransferase TrmL</fullName>
    </alternativeName>
</protein>
<dbReference type="InterPro" id="IPR029026">
    <property type="entry name" value="tRNA_m1G_MTases_N"/>
</dbReference>
<dbReference type="Pfam" id="PF00588">
    <property type="entry name" value="SpoU_methylase"/>
    <property type="match status" value="1"/>
</dbReference>
<dbReference type="RefSeq" id="WP_045535971.1">
    <property type="nucleotide sequence ID" value="NZ_AP014569.1"/>
</dbReference>
<dbReference type="InterPro" id="IPR001537">
    <property type="entry name" value="SpoU_MeTrfase"/>
</dbReference>
<comment type="function">
    <text evidence="6">Methylates the ribose at the nucleotide 34 wobble position in the two leucyl isoacceptors tRNA(Leu)(CmAA) and tRNA(Leu)(cmnm5UmAA). Catalyzes the methyl transfer from S-adenosyl-L-methionine to the 2'-OH of the wobble nucleotide.</text>
</comment>
<evidence type="ECO:0000256" key="7">
    <source>
        <dbReference type="PIRSR" id="PIRSR029256-1"/>
    </source>
</evidence>
<dbReference type="GO" id="GO:0002132">
    <property type="term" value="P:wobble position uridine ribose methylation"/>
    <property type="evidence" value="ECO:0007669"/>
    <property type="project" value="TreeGrafter"/>
</dbReference>
<dbReference type="KEGG" id="cbab:SMCB_1485"/>
<dbReference type="PANTHER" id="PTHR42971:SF1">
    <property type="entry name" value="TRNA (CYTIDINE(34)-2'-O)-METHYLTRANSFERASE"/>
    <property type="match status" value="1"/>
</dbReference>
<dbReference type="SUPFAM" id="SSF75217">
    <property type="entry name" value="alpha/beta knot"/>
    <property type="match status" value="1"/>
</dbReference>
<comment type="catalytic activity">
    <reaction evidence="6">
        <text>5-carboxymethylaminomethyluridine(34) in tRNA(Leu) + S-adenosyl-L-methionine = 5-carboxymethylaminomethyl-2'-O-methyluridine(34) in tRNA(Leu) + S-adenosyl-L-homocysteine + H(+)</text>
        <dbReference type="Rhea" id="RHEA:43088"/>
        <dbReference type="Rhea" id="RHEA-COMP:10333"/>
        <dbReference type="Rhea" id="RHEA-COMP:10334"/>
        <dbReference type="ChEBI" id="CHEBI:15378"/>
        <dbReference type="ChEBI" id="CHEBI:57856"/>
        <dbReference type="ChEBI" id="CHEBI:59789"/>
        <dbReference type="ChEBI" id="CHEBI:74508"/>
        <dbReference type="ChEBI" id="CHEBI:74511"/>
        <dbReference type="EC" id="2.1.1.207"/>
    </reaction>
</comment>
<keyword evidence="2 6" id="KW-0489">Methyltransferase</keyword>
<comment type="subcellular location">
    <subcellularLocation>
        <location evidence="6">Cytoplasm</location>
    </subcellularLocation>
</comment>
<dbReference type="GO" id="GO:0002131">
    <property type="term" value="P:wobble position cytosine ribose methylation"/>
    <property type="evidence" value="ECO:0007669"/>
    <property type="project" value="TreeGrafter"/>
</dbReference>